<evidence type="ECO:0000256" key="1">
    <source>
        <dbReference type="SAM" id="Phobius"/>
    </source>
</evidence>
<dbReference type="PANTHER" id="PTHR46891">
    <property type="entry name" value="SERPENTINE RECEPTOR, CLASS H-RELATED"/>
    <property type="match status" value="1"/>
</dbReference>
<reference evidence="2" key="1">
    <citation type="submission" date="2022-01" db="EMBL/GenBank/DDBJ databases">
        <title>Genome Sequence Resource for Two Populations of Ditylenchus destructor, the Migratory Endoparasitic Phytonematode.</title>
        <authorList>
            <person name="Zhang H."/>
            <person name="Lin R."/>
            <person name="Xie B."/>
        </authorList>
    </citation>
    <scope>NUCLEOTIDE SEQUENCE</scope>
    <source>
        <strain evidence="2">BazhouSP</strain>
    </source>
</reference>
<dbReference type="EMBL" id="JAKKPZ010000389">
    <property type="protein sequence ID" value="KAI1695597.1"/>
    <property type="molecule type" value="Genomic_DNA"/>
</dbReference>
<name>A0AAD4MI94_9BILA</name>
<sequence length="180" mass="20765">MLSDADMLIHYLYAILPTSTVIYTLIMSCLALLGWRLRNMKHNMSAKTYKMHKSLTISLCFQFALPACMLACSEICFCMSAILQVDSARTIFYVSYIFSTLHTFANGIIMIAFVKPYREACFSMLRPLLEPIRRRFFPKKRKTTLVVSQELTTRSTFTQPIFSNKTKRIAPMRGRSSRSQ</sequence>
<protein>
    <submittedName>
        <fullName evidence="2">Serpentine type 7TM GPCR chemoreceptor srh domain-containing protein</fullName>
    </submittedName>
</protein>
<keyword evidence="1" id="KW-0472">Membrane</keyword>
<dbReference type="Proteomes" id="UP001201812">
    <property type="component" value="Unassembled WGS sequence"/>
</dbReference>
<feature type="transmembrane region" description="Helical" evidence="1">
    <location>
        <begin position="91"/>
        <end position="114"/>
    </location>
</feature>
<keyword evidence="1" id="KW-0812">Transmembrane</keyword>
<accession>A0AAD4MI94</accession>
<organism evidence="2 3">
    <name type="scientific">Ditylenchus destructor</name>
    <dbReference type="NCBI Taxonomy" id="166010"/>
    <lineage>
        <taxon>Eukaryota</taxon>
        <taxon>Metazoa</taxon>
        <taxon>Ecdysozoa</taxon>
        <taxon>Nematoda</taxon>
        <taxon>Chromadorea</taxon>
        <taxon>Rhabditida</taxon>
        <taxon>Tylenchina</taxon>
        <taxon>Tylenchomorpha</taxon>
        <taxon>Sphaerularioidea</taxon>
        <taxon>Anguinidae</taxon>
        <taxon>Anguininae</taxon>
        <taxon>Ditylenchus</taxon>
    </lineage>
</organism>
<feature type="transmembrane region" description="Helical" evidence="1">
    <location>
        <begin position="12"/>
        <end position="35"/>
    </location>
</feature>
<dbReference type="Pfam" id="PF10318">
    <property type="entry name" value="7TM_GPCR_Srh"/>
    <property type="match status" value="1"/>
</dbReference>
<comment type="caution">
    <text evidence="2">The sequence shown here is derived from an EMBL/GenBank/DDBJ whole genome shotgun (WGS) entry which is preliminary data.</text>
</comment>
<proteinExistence type="predicted"/>
<feature type="transmembrane region" description="Helical" evidence="1">
    <location>
        <begin position="55"/>
        <end position="85"/>
    </location>
</feature>
<gene>
    <name evidence="2" type="ORF">DdX_19502</name>
</gene>
<keyword evidence="1" id="KW-1133">Transmembrane helix</keyword>
<evidence type="ECO:0000313" key="3">
    <source>
        <dbReference type="Proteomes" id="UP001201812"/>
    </source>
</evidence>
<dbReference type="SUPFAM" id="SSF81321">
    <property type="entry name" value="Family A G protein-coupled receptor-like"/>
    <property type="match status" value="1"/>
</dbReference>
<evidence type="ECO:0000313" key="2">
    <source>
        <dbReference type="EMBL" id="KAI1695597.1"/>
    </source>
</evidence>
<dbReference type="InterPro" id="IPR019422">
    <property type="entry name" value="7TM_GPCR_serpentine_rcpt_Srh"/>
</dbReference>
<keyword evidence="3" id="KW-1185">Reference proteome</keyword>
<dbReference type="AlphaFoldDB" id="A0AAD4MI94"/>